<accession>A0A9N8YP09</accession>
<dbReference type="SUPFAM" id="SSF48097">
    <property type="entry name" value="Regulator of G-protein signaling, RGS"/>
    <property type="match status" value="1"/>
</dbReference>
<dbReference type="PRINTS" id="PR01301">
    <property type="entry name" value="RGSPROTEIN"/>
</dbReference>
<dbReference type="PROSITE" id="PS50132">
    <property type="entry name" value="RGS"/>
    <property type="match status" value="1"/>
</dbReference>
<dbReference type="OrthoDB" id="196547at2759"/>
<feature type="region of interest" description="Disordered" evidence="1">
    <location>
        <begin position="40"/>
        <end position="91"/>
    </location>
</feature>
<reference evidence="3" key="1">
    <citation type="submission" date="2021-06" db="EMBL/GenBank/DDBJ databases">
        <authorList>
            <person name="Kallberg Y."/>
            <person name="Tangrot J."/>
            <person name="Rosling A."/>
        </authorList>
    </citation>
    <scope>NUCLEOTIDE SEQUENCE</scope>
    <source>
        <strain evidence="3">AZ414A</strain>
    </source>
</reference>
<proteinExistence type="predicted"/>
<evidence type="ECO:0000313" key="4">
    <source>
        <dbReference type="Proteomes" id="UP000789706"/>
    </source>
</evidence>
<dbReference type="Gene3D" id="1.10.167.10">
    <property type="entry name" value="Regulator of G-protein Signalling 4, domain 2"/>
    <property type="match status" value="1"/>
</dbReference>
<dbReference type="Proteomes" id="UP000789706">
    <property type="component" value="Unassembled WGS sequence"/>
</dbReference>
<dbReference type="SMART" id="SM00315">
    <property type="entry name" value="RGS"/>
    <property type="match status" value="1"/>
</dbReference>
<feature type="compositionally biased region" description="Acidic residues" evidence="1">
    <location>
        <begin position="1058"/>
        <end position="1067"/>
    </location>
</feature>
<protein>
    <submittedName>
        <fullName evidence="3">2950_t:CDS:1</fullName>
    </submittedName>
</protein>
<dbReference type="InterPro" id="IPR016137">
    <property type="entry name" value="RGS"/>
</dbReference>
<feature type="region of interest" description="Disordered" evidence="1">
    <location>
        <begin position="1048"/>
        <end position="1081"/>
    </location>
</feature>
<feature type="compositionally biased region" description="Low complexity" evidence="1">
    <location>
        <begin position="53"/>
        <end position="64"/>
    </location>
</feature>
<comment type="caution">
    <text evidence="3">The sequence shown here is derived from an EMBL/GenBank/DDBJ whole genome shotgun (WGS) entry which is preliminary data.</text>
</comment>
<evidence type="ECO:0000256" key="1">
    <source>
        <dbReference type="SAM" id="MobiDB-lite"/>
    </source>
</evidence>
<dbReference type="Pfam" id="PF00615">
    <property type="entry name" value="RGS"/>
    <property type="match status" value="1"/>
</dbReference>
<dbReference type="AlphaFoldDB" id="A0A9N8YP09"/>
<dbReference type="InterPro" id="IPR044926">
    <property type="entry name" value="RGS_subdomain_2"/>
</dbReference>
<feature type="region of interest" description="Disordered" evidence="1">
    <location>
        <begin position="947"/>
        <end position="986"/>
    </location>
</feature>
<sequence length="1101" mass="125818">MELQNQTDNIIISYNNNFLSNSNNGSLLSTRRDVITHTRNHSLPFPMTNNKANQSSTSSNVQTSSHRRVFSARSLSQKNSNSNSKIDPKNSFSQEIQDIINSIDSASDTNSLFSSTSNISHDDNNHNDHIDYVNHEEADESSELSQIYTRNASNSTLLSPSSSIRSVHHFTHIHQKRFSRTIQHISSFLQINANISSKINFPVTIEKSFTVERLARQIEAEYAFKFGGIETVIQHEPLEVGLLYDVSMVALRFRDLVGDVLEHGDTVHVLNIYESYHPRLDQEDESEFDNLKYIVDKDLPPIPPISPNNESIKEKRLSLPNISSNNVNNDNSDISDNIDEVIPSNQINSSISTPNSPEILNSSSSSLPSINQIQNTIQASESRFQAVLANTLSLNYFQKFAIREFSAENLLFWLEVELFAAGVSCDIENNYYEEQQSAVIYARYIFLTYICVNAPLQVNLSDEIRREIAWPIDDDCEVERNMFDEAQEAVYQLMRGHTFIRFEESPEWKECLSIKKTGIGKIFIKISYDMIEPLEKYFRPNMSLMLVINNMSLNNSSEQAPISHHFKEQTLHSTLSQYFPETILLDNKGERIDTKFEREIKGVDGYFDVENRMTNAQRMRRMKKERKLQWVFGEKVGRIEDQIIVLPKENLYGNGKIGFGEDDDFKSAFSIDSVNRKMAKEVWNRKKRVEKLESIFGRGLKDSQTTPNIFKSKKNSAPTIITTHKMPQTLGLNVNDTQKIRTTNELNKNDKRILRRKNRKLKVILGENFDENMVYQTLAQPAIQSPTPTKIPKTGKSSFYVIMNIDTKEYRRKKLQKLNSFLGERVPIDIALGKEADFKVVPLPPVPKPKNKRNGSNSFYSQISPTRLSAIDRRRHLNRAVKLEKMFGEIPPQDLILSKSPVKNDPGILNLEHHRRSIVSLEYLMDNDRDAMFELINYMADSDGNNDYEDRAGYSQGSASTSAPTTPYVNFSSSPPRQNVGDKQERLKSNRKLSHFFGASYGQMFPDQILGELLYDLEREIREEARQSEKVDKTVVEDLMGQIDELRVKSNGFGPVGSEDEIGEDDTSTGGEDTALTDDELTQSIRKRLELNKKKRVVSRS</sequence>
<organism evidence="3 4">
    <name type="scientific">Diversispora eburnea</name>
    <dbReference type="NCBI Taxonomy" id="1213867"/>
    <lineage>
        <taxon>Eukaryota</taxon>
        <taxon>Fungi</taxon>
        <taxon>Fungi incertae sedis</taxon>
        <taxon>Mucoromycota</taxon>
        <taxon>Glomeromycotina</taxon>
        <taxon>Glomeromycetes</taxon>
        <taxon>Diversisporales</taxon>
        <taxon>Diversisporaceae</taxon>
        <taxon>Diversispora</taxon>
    </lineage>
</organism>
<dbReference type="CDD" id="cd07440">
    <property type="entry name" value="RGS"/>
    <property type="match status" value="1"/>
</dbReference>
<name>A0A9N8YP09_9GLOM</name>
<keyword evidence="4" id="KW-1185">Reference proteome</keyword>
<dbReference type="PANTHER" id="PTHR10845:SF192">
    <property type="entry name" value="DOUBLE HIT, ISOFORM B"/>
    <property type="match status" value="1"/>
</dbReference>
<feature type="domain" description="RGS" evidence="2">
    <location>
        <begin position="383"/>
        <end position="512"/>
    </location>
</feature>
<gene>
    <name evidence="3" type="ORF">DEBURN_LOCUS1097</name>
</gene>
<evidence type="ECO:0000313" key="3">
    <source>
        <dbReference type="EMBL" id="CAG8437018.1"/>
    </source>
</evidence>
<dbReference type="EMBL" id="CAJVPK010000043">
    <property type="protein sequence ID" value="CAG8437018.1"/>
    <property type="molecule type" value="Genomic_DNA"/>
</dbReference>
<evidence type="ECO:0000259" key="2">
    <source>
        <dbReference type="PROSITE" id="PS50132"/>
    </source>
</evidence>
<feature type="compositionally biased region" description="Polar residues" evidence="1">
    <location>
        <begin position="955"/>
        <end position="977"/>
    </location>
</feature>
<dbReference type="InterPro" id="IPR036305">
    <property type="entry name" value="RGS_sf"/>
</dbReference>
<dbReference type="PANTHER" id="PTHR10845">
    <property type="entry name" value="REGULATOR OF G PROTEIN SIGNALING"/>
    <property type="match status" value="1"/>
</dbReference>